<dbReference type="EMBL" id="CP002738">
    <property type="protein sequence ID" value="AEG01272.1"/>
    <property type="molecule type" value="Genomic_DNA"/>
</dbReference>
<reference evidence="2" key="3">
    <citation type="submission" date="2011-05" db="EMBL/GenBank/DDBJ databases">
        <title>Complete sequence of Methylomonas methanica MC09.</title>
        <authorList>
            <consortium name="US DOE Joint Genome Institute"/>
            <person name="Lucas S."/>
            <person name="Han J."/>
            <person name="Lapidus A."/>
            <person name="Cheng J.-F."/>
            <person name="Goodwin L."/>
            <person name="Pitluck S."/>
            <person name="Peters L."/>
            <person name="Mikhailova N."/>
            <person name="Teshima H."/>
            <person name="Han C."/>
            <person name="Tapia R."/>
            <person name="Land M."/>
            <person name="Hauser L."/>
            <person name="Kyrpides N."/>
            <person name="Ivanova N."/>
            <person name="Pagani I."/>
            <person name="Stein L."/>
            <person name="Woyke T."/>
        </authorList>
    </citation>
    <scope>NUCLEOTIDE SEQUENCE [LARGE SCALE GENOMIC DNA]</scope>
    <source>
        <strain evidence="2">MC09</strain>
    </source>
</reference>
<organism evidence="1 2">
    <name type="scientific">Methylomonas methanica (strain DSM 25384 / MC09)</name>
    <dbReference type="NCBI Taxonomy" id="857087"/>
    <lineage>
        <taxon>Bacteria</taxon>
        <taxon>Pseudomonadati</taxon>
        <taxon>Pseudomonadota</taxon>
        <taxon>Gammaproteobacteria</taxon>
        <taxon>Methylococcales</taxon>
        <taxon>Methylococcaceae</taxon>
        <taxon>Methylomonas</taxon>
    </lineage>
</organism>
<reference evidence="1 2" key="1">
    <citation type="journal article" date="2011" name="J. Bacteriol.">
        <title>Complete Genome Sequence of the Aerobic Marine Methanotroph Methylomonas methanica MC09.</title>
        <authorList>
            <person name="Boden R."/>
            <person name="Cunliffe M."/>
            <person name="Scanlan J."/>
            <person name="Moussard H."/>
            <person name="Kits K.D."/>
            <person name="Klotz M.G."/>
            <person name="Jetten M.S."/>
            <person name="Vuilleumier S."/>
            <person name="Han J."/>
            <person name="Peters L."/>
            <person name="Mikhailova N."/>
            <person name="Teshima H."/>
            <person name="Tapia R."/>
            <person name="Kyrpides N."/>
            <person name="Ivanova N."/>
            <person name="Pagani I."/>
            <person name="Cheng J.F."/>
            <person name="Goodwin L."/>
            <person name="Han C."/>
            <person name="Hauser L."/>
            <person name="Land M.L."/>
            <person name="Lapidus A."/>
            <person name="Lucas S."/>
            <person name="Pitluck S."/>
            <person name="Woyke T."/>
            <person name="Stein L."/>
            <person name="Murrell J.C."/>
        </authorList>
    </citation>
    <scope>NUCLEOTIDE SEQUENCE [LARGE SCALE GENOMIC DNA]</scope>
    <source>
        <strain evidence="1 2">MC09</strain>
    </source>
</reference>
<keyword evidence="2" id="KW-1185">Reference proteome</keyword>
<sequence>MNANEQAKIMPLCIPRAIQSEVGITETRREAILELGKLGWRETTHGFESFGELLGCAKWQPNLSG</sequence>
<name>G0A116_METMM</name>
<accession>G0A116</accession>
<proteinExistence type="predicted"/>
<reference key="2">
    <citation type="submission" date="2011-05" db="EMBL/GenBank/DDBJ databases">
        <title>Complete genome sequence of the aerobic marine methanotroph Methylomonas methanica MC09.</title>
        <authorList>
            <person name="Boden R."/>
            <person name="Cunliffe M."/>
            <person name="Scanlan J."/>
            <person name="Moussard H."/>
            <person name="Kits K.D."/>
            <person name="Klotz M."/>
            <person name="Jetten M."/>
            <person name="Vuilleumier S."/>
            <person name="Han J."/>
            <person name="Peters L."/>
            <person name="Mikhailova N."/>
            <person name="Teshima H."/>
            <person name="Tapia R."/>
            <person name="Kyrpides N."/>
            <person name="Ivanova N."/>
            <person name="Pagani I."/>
            <person name="Cheng J.-F."/>
            <person name="Goodwin L."/>
            <person name="Han C."/>
            <person name="Hauser L."/>
            <person name="Land M."/>
            <person name="Lapidus A."/>
            <person name="Lucas S."/>
            <person name="Pitluck S."/>
            <person name="Woyke T."/>
            <person name="Stein L.Y."/>
            <person name="Murrell C."/>
        </authorList>
    </citation>
    <scope>NUCLEOTIDE SEQUENCE</scope>
    <source>
        <strain>MC09</strain>
    </source>
</reference>
<dbReference type="Proteomes" id="UP000008888">
    <property type="component" value="Chromosome"/>
</dbReference>
<evidence type="ECO:0000313" key="2">
    <source>
        <dbReference type="Proteomes" id="UP000008888"/>
    </source>
</evidence>
<dbReference type="KEGG" id="mmt:Metme_2892"/>
<dbReference type="HOGENOM" id="CLU_2844844_0_0_6"/>
<dbReference type="STRING" id="857087.Metme_2892"/>
<evidence type="ECO:0000313" key="1">
    <source>
        <dbReference type="EMBL" id="AEG01272.1"/>
    </source>
</evidence>
<protein>
    <submittedName>
        <fullName evidence="1">Uncharacterized protein</fullName>
    </submittedName>
</protein>
<dbReference type="AlphaFoldDB" id="G0A116"/>
<gene>
    <name evidence="1" type="ordered locus">Metme_2892</name>
</gene>